<protein>
    <submittedName>
        <fullName evidence="2">Uncharacterized protein</fullName>
    </submittedName>
</protein>
<evidence type="ECO:0000313" key="3">
    <source>
        <dbReference type="Proteomes" id="UP000599523"/>
    </source>
</evidence>
<keyword evidence="3" id="KW-1185">Reference proteome</keyword>
<organism evidence="2 3">
    <name type="scientific">Azoarcus taiwanensis</name>
    <dbReference type="NCBI Taxonomy" id="666964"/>
    <lineage>
        <taxon>Bacteria</taxon>
        <taxon>Pseudomonadati</taxon>
        <taxon>Pseudomonadota</taxon>
        <taxon>Betaproteobacteria</taxon>
        <taxon>Rhodocyclales</taxon>
        <taxon>Zoogloeaceae</taxon>
        <taxon>Azoarcus</taxon>
    </lineage>
</organism>
<dbReference type="EMBL" id="WTVM01000028">
    <property type="protein sequence ID" value="NMG02658.1"/>
    <property type="molecule type" value="Genomic_DNA"/>
</dbReference>
<dbReference type="Proteomes" id="UP000599523">
    <property type="component" value="Unassembled WGS sequence"/>
</dbReference>
<reference evidence="2" key="1">
    <citation type="submission" date="2019-12" db="EMBL/GenBank/DDBJ databases">
        <title>Comparative genomics gives insights into the taxonomy of the Azoarcus-Aromatoleum group and reveals separate origins of nif in the plant-associated Azoarcus and non-plant-associated Aromatoleum sub-groups.</title>
        <authorList>
            <person name="Lafos M."/>
            <person name="Maluk M."/>
            <person name="Batista M."/>
            <person name="Junghare M."/>
            <person name="Carmona M."/>
            <person name="Faoro H."/>
            <person name="Cruz L.M."/>
            <person name="Battistoni F."/>
            <person name="De Souza E."/>
            <person name="Pedrosa F."/>
            <person name="Chen W.-M."/>
            <person name="Poole P.S."/>
            <person name="Dixon R.A."/>
            <person name="James E.K."/>
        </authorList>
    </citation>
    <scope>NUCLEOTIDE SEQUENCE</scope>
    <source>
        <strain evidence="2">NSC3</strain>
    </source>
</reference>
<keyword evidence="1" id="KW-0732">Signal</keyword>
<comment type="caution">
    <text evidence="2">The sequence shown here is derived from an EMBL/GenBank/DDBJ whole genome shotgun (WGS) entry which is preliminary data.</text>
</comment>
<dbReference type="RefSeq" id="WP_168987442.1">
    <property type="nucleotide sequence ID" value="NZ_CAWPHM010000210.1"/>
</dbReference>
<proteinExistence type="predicted"/>
<feature type="chain" id="PRO_5037629071" evidence="1">
    <location>
        <begin position="21"/>
        <end position="223"/>
    </location>
</feature>
<gene>
    <name evidence="2" type="ORF">GPA21_06695</name>
</gene>
<accession>A0A972FC69</accession>
<dbReference type="AlphaFoldDB" id="A0A972FC69"/>
<name>A0A972FC69_9RHOO</name>
<sequence>MSRKHLLIVALALMPAIATGGQWPSVEHPRDALIQSIGEQIRLNGIPMQMTRAVSAKPIDELTAHYRSVLGGRVAMSDIASSTVLSQSRGDHFITVTLQPLGEGLVEALVSVADMPAAREAANRPFGFLLPGGSELLSDMESIDGKTNSRQLVVLNAHGLGTNLDHFVDTLSERGLRPDGAPLLESDDALVQRFEGPTGEAKLVLVRRDQTTSAVLTLISRGL</sequence>
<evidence type="ECO:0000256" key="1">
    <source>
        <dbReference type="SAM" id="SignalP"/>
    </source>
</evidence>
<feature type="signal peptide" evidence="1">
    <location>
        <begin position="1"/>
        <end position="20"/>
    </location>
</feature>
<evidence type="ECO:0000313" key="2">
    <source>
        <dbReference type="EMBL" id="NMG02658.1"/>
    </source>
</evidence>